<gene>
    <name evidence="2" type="ORF">PZE19_26800</name>
</gene>
<evidence type="ECO:0000256" key="1">
    <source>
        <dbReference type="SAM" id="MobiDB-lite"/>
    </source>
</evidence>
<name>A0ABT6FIH8_9BACT</name>
<comment type="caution">
    <text evidence="2">The sequence shown here is derived from an EMBL/GenBank/DDBJ whole genome shotgun (WGS) entry which is preliminary data.</text>
</comment>
<proteinExistence type="predicted"/>
<evidence type="ECO:0000313" key="3">
    <source>
        <dbReference type="Proteomes" id="UP001216907"/>
    </source>
</evidence>
<protein>
    <submittedName>
        <fullName evidence="2">Uncharacterized protein</fullName>
    </submittedName>
</protein>
<sequence>MGDETGRIGQEFTFRGSPVGCFIGERAPLSPGLRRYEPYRCRGHYDMHHALREGGSPRCRYVRDGERVEFTVRACPEHGVLDLADFAYFPPGHPGDPASWKHRMPRPLASRKAGKEAHRRYRPEDGGAHDPAGPMDVALAGLRIDPDAEGPDLFAVMIFDPGGEDRPVLVDGRMAFVADPSRVGRVLERTTPEIRSVATAPERIAVVCDLAAALYRVQSEDRDDGSLIVDAVNVLLDLVRGAGAEPPAELGRMLWLFAGHLADCDEFRTWFDDHRIPRRDVLDALVWCVGKVGTLMRVF</sequence>
<keyword evidence="3" id="KW-1185">Reference proteome</keyword>
<dbReference type="RefSeq" id="WP_277863667.1">
    <property type="nucleotide sequence ID" value="NZ_JARRAG010000002.1"/>
</dbReference>
<feature type="region of interest" description="Disordered" evidence="1">
    <location>
        <begin position="109"/>
        <end position="132"/>
    </location>
</feature>
<dbReference type="Proteomes" id="UP001216907">
    <property type="component" value="Unassembled WGS sequence"/>
</dbReference>
<evidence type="ECO:0000313" key="2">
    <source>
        <dbReference type="EMBL" id="MDG3007387.1"/>
    </source>
</evidence>
<organism evidence="2 3">
    <name type="scientific">Paludisphaera mucosa</name>
    <dbReference type="NCBI Taxonomy" id="3030827"/>
    <lineage>
        <taxon>Bacteria</taxon>
        <taxon>Pseudomonadati</taxon>
        <taxon>Planctomycetota</taxon>
        <taxon>Planctomycetia</taxon>
        <taxon>Isosphaerales</taxon>
        <taxon>Isosphaeraceae</taxon>
        <taxon>Paludisphaera</taxon>
    </lineage>
</organism>
<reference evidence="2 3" key="1">
    <citation type="submission" date="2023-03" db="EMBL/GenBank/DDBJ databases">
        <title>Paludisphaera mucosa sp. nov. a novel planctomycete from northern fen.</title>
        <authorList>
            <person name="Ivanova A."/>
        </authorList>
    </citation>
    <scope>NUCLEOTIDE SEQUENCE [LARGE SCALE GENOMIC DNA]</scope>
    <source>
        <strain evidence="2 3">Pla2</strain>
    </source>
</reference>
<dbReference type="EMBL" id="JARRAG010000002">
    <property type="protein sequence ID" value="MDG3007387.1"/>
    <property type="molecule type" value="Genomic_DNA"/>
</dbReference>
<accession>A0ABT6FIH8</accession>